<reference evidence="1" key="1">
    <citation type="submission" date="2018-12" db="EMBL/GenBank/DDBJ databases">
        <authorList>
            <person name="Will S."/>
            <person name="Neumann-Schaal M."/>
            <person name="Henke P."/>
        </authorList>
    </citation>
    <scope>NUCLEOTIDE SEQUENCE</scope>
    <source>
        <strain evidence="1">PCC 7102</strain>
    </source>
</reference>
<dbReference type="EMBL" id="RSCL01000023">
    <property type="protein sequence ID" value="RUT00625.1"/>
    <property type="molecule type" value="Genomic_DNA"/>
</dbReference>
<comment type="caution">
    <text evidence="1">The sequence shown here is derived from an EMBL/GenBank/DDBJ whole genome shotgun (WGS) entry which is preliminary data.</text>
</comment>
<dbReference type="OrthoDB" id="467381at2"/>
<dbReference type="RefSeq" id="WP_127085492.1">
    <property type="nucleotide sequence ID" value="NZ_RSCL01000023.1"/>
</dbReference>
<dbReference type="AlphaFoldDB" id="A0A3S1CFR8"/>
<sequence>MNQIPKTDNKVNDASEHDITPQGIRDAAILALLVVLAMLTRGCGFFDGDKNITSKITNTTEIIGDSDDFTGRNVTIRSKVIRRVGVSSFTVNDRRFFGGKPIVVINASDVPFDLPSSQNIEVQVTGQVRNLDIQKIERDYKLNIQDKYYTDYINQPAIIGRYIALAPKPGQVTKQPNQYYGRTVAVVGEVKNIKNRVLMKLDEDQLIGGEDLLVLFKQPPRVAINKGQTVAIMGEVRPFIVADIERDYKLDWDLNEKKELEAEFTNTPVLIADNVYP</sequence>
<accession>A0A3S1CFR8</accession>
<keyword evidence="2" id="KW-1185">Reference proteome</keyword>
<dbReference type="Proteomes" id="UP000271624">
    <property type="component" value="Unassembled WGS sequence"/>
</dbReference>
<organism evidence="1 2">
    <name type="scientific">Dulcicalothrix desertica PCC 7102</name>
    <dbReference type="NCBI Taxonomy" id="232991"/>
    <lineage>
        <taxon>Bacteria</taxon>
        <taxon>Bacillati</taxon>
        <taxon>Cyanobacteriota</taxon>
        <taxon>Cyanophyceae</taxon>
        <taxon>Nostocales</taxon>
        <taxon>Calotrichaceae</taxon>
        <taxon>Dulcicalothrix</taxon>
    </lineage>
</organism>
<name>A0A3S1CFR8_9CYAN</name>
<proteinExistence type="predicted"/>
<reference evidence="1" key="2">
    <citation type="journal article" date="2019" name="Genome Biol. Evol.">
        <title>Day and night: Metabolic profiles and evolutionary relationships of six axenic non-marine cyanobacteria.</title>
        <authorList>
            <person name="Will S.E."/>
            <person name="Henke P."/>
            <person name="Boedeker C."/>
            <person name="Huang S."/>
            <person name="Brinkmann H."/>
            <person name="Rohde M."/>
            <person name="Jarek M."/>
            <person name="Friedl T."/>
            <person name="Seufert S."/>
            <person name="Schumacher M."/>
            <person name="Overmann J."/>
            <person name="Neumann-Schaal M."/>
            <person name="Petersen J."/>
        </authorList>
    </citation>
    <scope>NUCLEOTIDE SEQUENCE [LARGE SCALE GENOMIC DNA]</scope>
    <source>
        <strain evidence="1">PCC 7102</strain>
    </source>
</reference>
<protein>
    <submittedName>
        <fullName evidence="1">Uncharacterized protein</fullName>
    </submittedName>
</protein>
<gene>
    <name evidence="1" type="ORF">DSM106972_073960</name>
</gene>
<evidence type="ECO:0000313" key="2">
    <source>
        <dbReference type="Proteomes" id="UP000271624"/>
    </source>
</evidence>
<evidence type="ECO:0000313" key="1">
    <source>
        <dbReference type="EMBL" id="RUT00625.1"/>
    </source>
</evidence>